<evidence type="ECO:0000313" key="2">
    <source>
        <dbReference type="Proteomes" id="UP001501352"/>
    </source>
</evidence>
<proteinExistence type="predicted"/>
<gene>
    <name evidence="1" type="ORF">GCM10009422_25610</name>
</gene>
<comment type="caution">
    <text evidence="1">The sequence shown here is derived from an EMBL/GenBank/DDBJ whole genome shotgun (WGS) entry which is preliminary data.</text>
</comment>
<reference evidence="1 2" key="1">
    <citation type="journal article" date="2019" name="Int. J. Syst. Evol. Microbiol.">
        <title>The Global Catalogue of Microorganisms (GCM) 10K type strain sequencing project: providing services to taxonomists for standard genome sequencing and annotation.</title>
        <authorList>
            <consortium name="The Broad Institute Genomics Platform"/>
            <consortium name="The Broad Institute Genome Sequencing Center for Infectious Disease"/>
            <person name="Wu L."/>
            <person name="Ma J."/>
        </authorList>
    </citation>
    <scope>NUCLEOTIDE SEQUENCE [LARGE SCALE GENOMIC DNA]</scope>
    <source>
        <strain evidence="1 2">JCM 12928</strain>
    </source>
</reference>
<sequence>MSLSRADVATPHASRYLQQLCKHWAHKFQVEFNPVEGAIDFGDGRSCELAARDRSLEVRAIADDPEALPKLEEIIERHIQRFAHREGELVFVWSPPEG</sequence>
<dbReference type="Gene3D" id="3.30.310.50">
    <property type="entry name" value="Alpha-D-phosphohexomutase, C-terminal domain"/>
    <property type="match status" value="1"/>
</dbReference>
<dbReference type="PIRSF" id="PIRSF028291">
    <property type="entry name" value="UCP028291"/>
    <property type="match status" value="1"/>
</dbReference>
<keyword evidence="2" id="KW-1185">Reference proteome</keyword>
<protein>
    <submittedName>
        <fullName evidence="1">DUF2218 domain-containing protein</fullName>
    </submittedName>
</protein>
<dbReference type="RefSeq" id="WP_343794374.1">
    <property type="nucleotide sequence ID" value="NZ_BAAAGA010000006.1"/>
</dbReference>
<dbReference type="EMBL" id="BAAAGA010000006">
    <property type="protein sequence ID" value="GAA0627507.1"/>
    <property type="molecule type" value="Genomic_DNA"/>
</dbReference>
<dbReference type="Pfam" id="PF09981">
    <property type="entry name" value="DUF2218"/>
    <property type="match status" value="1"/>
</dbReference>
<evidence type="ECO:0000313" key="1">
    <source>
        <dbReference type="EMBL" id="GAA0627507.1"/>
    </source>
</evidence>
<dbReference type="InterPro" id="IPR014543">
    <property type="entry name" value="UCP028291"/>
</dbReference>
<accession>A0ABN1H2V0</accession>
<dbReference type="Proteomes" id="UP001501352">
    <property type="component" value="Unassembled WGS sequence"/>
</dbReference>
<name>A0ABN1H2V0_9CAUL</name>
<organism evidence="1 2">
    <name type="scientific">Brevundimonas kwangchunensis</name>
    <dbReference type="NCBI Taxonomy" id="322163"/>
    <lineage>
        <taxon>Bacteria</taxon>
        <taxon>Pseudomonadati</taxon>
        <taxon>Pseudomonadota</taxon>
        <taxon>Alphaproteobacteria</taxon>
        <taxon>Caulobacterales</taxon>
        <taxon>Caulobacteraceae</taxon>
        <taxon>Brevundimonas</taxon>
    </lineage>
</organism>